<dbReference type="FunFam" id="2.60.120.650:FF:000029">
    <property type="entry name" value="lysine-specific demethylase JMJ30"/>
    <property type="match status" value="1"/>
</dbReference>
<dbReference type="AlphaFoldDB" id="A0A834Z804"/>
<dbReference type="Pfam" id="PF13621">
    <property type="entry name" value="Cupin_8"/>
    <property type="match status" value="1"/>
</dbReference>
<keyword evidence="6" id="KW-0560">Oxidoreductase</keyword>
<keyword evidence="7" id="KW-0408">Iron</keyword>
<dbReference type="GO" id="GO:0005634">
    <property type="term" value="C:nucleus"/>
    <property type="evidence" value="ECO:0007669"/>
    <property type="project" value="UniProtKB-SubCell"/>
</dbReference>
<dbReference type="GO" id="GO:0051213">
    <property type="term" value="F:dioxygenase activity"/>
    <property type="evidence" value="ECO:0007669"/>
    <property type="project" value="UniProtKB-KW"/>
</dbReference>
<evidence type="ECO:0000256" key="8">
    <source>
        <dbReference type="ARBA" id="ARBA00023242"/>
    </source>
</evidence>
<evidence type="ECO:0000313" key="10">
    <source>
        <dbReference type="EMBL" id="KAF8398452.1"/>
    </source>
</evidence>
<dbReference type="Proteomes" id="UP000655225">
    <property type="component" value="Unassembled WGS sequence"/>
</dbReference>
<evidence type="ECO:0000256" key="1">
    <source>
        <dbReference type="ARBA" id="ARBA00001954"/>
    </source>
</evidence>
<dbReference type="InterPro" id="IPR056520">
    <property type="entry name" value="ARM_KDM8_N"/>
</dbReference>
<dbReference type="OrthoDB" id="47172at2759"/>
<dbReference type="InterPro" id="IPR003347">
    <property type="entry name" value="JmjC_dom"/>
</dbReference>
<evidence type="ECO:0000259" key="9">
    <source>
        <dbReference type="PROSITE" id="PS51184"/>
    </source>
</evidence>
<dbReference type="Gene3D" id="2.60.120.650">
    <property type="entry name" value="Cupin"/>
    <property type="match status" value="1"/>
</dbReference>
<comment type="cofactor">
    <cofactor evidence="1">
        <name>Fe(2+)</name>
        <dbReference type="ChEBI" id="CHEBI:29033"/>
    </cofactor>
</comment>
<dbReference type="OMA" id="KASYQEC"/>
<evidence type="ECO:0000256" key="5">
    <source>
        <dbReference type="ARBA" id="ARBA00022964"/>
    </source>
</evidence>
<dbReference type="PANTHER" id="PTHR12461:SF105">
    <property type="entry name" value="HYPOXIA-INDUCIBLE FACTOR 1-ALPHA INHIBITOR"/>
    <property type="match status" value="1"/>
</dbReference>
<dbReference type="SMART" id="SM00558">
    <property type="entry name" value="JmjC"/>
    <property type="match status" value="1"/>
</dbReference>
<dbReference type="InterPro" id="IPR041667">
    <property type="entry name" value="Cupin_8"/>
</dbReference>
<dbReference type="SUPFAM" id="SSF51197">
    <property type="entry name" value="Clavaminate synthase-like"/>
    <property type="match status" value="1"/>
</dbReference>
<organism evidence="10 11">
    <name type="scientific">Tetracentron sinense</name>
    <name type="common">Spur-leaf</name>
    <dbReference type="NCBI Taxonomy" id="13715"/>
    <lineage>
        <taxon>Eukaryota</taxon>
        <taxon>Viridiplantae</taxon>
        <taxon>Streptophyta</taxon>
        <taxon>Embryophyta</taxon>
        <taxon>Tracheophyta</taxon>
        <taxon>Spermatophyta</taxon>
        <taxon>Magnoliopsida</taxon>
        <taxon>Trochodendrales</taxon>
        <taxon>Trochodendraceae</taxon>
        <taxon>Tetracentron</taxon>
    </lineage>
</organism>
<evidence type="ECO:0000256" key="3">
    <source>
        <dbReference type="ARBA" id="ARBA00006801"/>
    </source>
</evidence>
<feature type="domain" description="JmjC" evidence="9">
    <location>
        <begin position="265"/>
        <end position="407"/>
    </location>
</feature>
<evidence type="ECO:0000256" key="4">
    <source>
        <dbReference type="ARBA" id="ARBA00022723"/>
    </source>
</evidence>
<dbReference type="PANTHER" id="PTHR12461">
    <property type="entry name" value="HYPOXIA-INDUCIBLE FACTOR 1 ALPHA INHIBITOR-RELATED"/>
    <property type="match status" value="1"/>
</dbReference>
<protein>
    <recommendedName>
        <fullName evidence="9">JmjC domain-containing protein</fullName>
    </recommendedName>
</protein>
<comment type="similarity">
    <text evidence="3">Belongs to the JARID1 histone demethylase family.</text>
</comment>
<evidence type="ECO:0000256" key="7">
    <source>
        <dbReference type="ARBA" id="ARBA00023004"/>
    </source>
</evidence>
<reference evidence="10 11" key="1">
    <citation type="submission" date="2020-04" db="EMBL/GenBank/DDBJ databases">
        <title>Plant Genome Project.</title>
        <authorList>
            <person name="Zhang R.-G."/>
        </authorList>
    </citation>
    <scope>NUCLEOTIDE SEQUENCE [LARGE SCALE GENOMIC DNA]</scope>
    <source>
        <strain evidence="10">YNK0</strain>
        <tissue evidence="10">Leaf</tissue>
    </source>
</reference>
<keyword evidence="8" id="KW-0539">Nucleus</keyword>
<keyword evidence="11" id="KW-1185">Reference proteome</keyword>
<comment type="subcellular location">
    <subcellularLocation>
        <location evidence="2">Nucleus</location>
    </subcellularLocation>
</comment>
<keyword evidence="5" id="KW-0223">Dioxygenase</keyword>
<dbReference type="Pfam" id="PF24472">
    <property type="entry name" value="ARM_KDM8_N"/>
    <property type="match status" value="1"/>
</dbReference>
<dbReference type="EMBL" id="JABCRI010000011">
    <property type="protein sequence ID" value="KAF8398452.1"/>
    <property type="molecule type" value="Genomic_DNA"/>
</dbReference>
<proteinExistence type="inferred from homology"/>
<sequence length="407" mass="45670">MSGTGAEVLQTPILDAERSDILQKISEEGGYAYVSMATLAAGGDFRAAEVAREMAWEQLHSGPWHSVLPVWRDAYSMACLHVAAFLHRTADFREALKVLDMGLIMGGKLLRPDLESSVEKIMSVSSDGRGSDGGELCEKAGLRLNCEGSNKVLRVLPIRSLSCKIVEKRYSLSLEGFLCDYFLSGSPVIISDCMDHWPARTNWKDMDYLERVAGGRTVPVEVGKNYLCPEWKQELITFSQFLERIKSNDSTSAIPTYLAQHPLFEQIQELRKDIFVPDYCFAGGGELKSLNAWFGPAGTVTPLHHDPHHNILAQVVGKKYIRLYTALISEDLYPYNESMLSNSSQVDLDNLDEKEFPKAQDLDFVDCVLEEGEMLYIPPKWWHYVRSLTTSFSVSFWWGNCSSSPIS</sequence>
<gene>
    <name evidence="10" type="ORF">HHK36_017380</name>
</gene>
<comment type="caution">
    <text evidence="10">The sequence shown here is derived from an EMBL/GenBank/DDBJ whole genome shotgun (WGS) entry which is preliminary data.</text>
</comment>
<evidence type="ECO:0000256" key="6">
    <source>
        <dbReference type="ARBA" id="ARBA00023002"/>
    </source>
</evidence>
<evidence type="ECO:0000256" key="2">
    <source>
        <dbReference type="ARBA" id="ARBA00004123"/>
    </source>
</evidence>
<keyword evidence="4" id="KW-0479">Metal-binding</keyword>
<dbReference type="PROSITE" id="PS51184">
    <property type="entry name" value="JMJC"/>
    <property type="match status" value="1"/>
</dbReference>
<name>A0A834Z804_TETSI</name>
<evidence type="ECO:0000313" key="11">
    <source>
        <dbReference type="Proteomes" id="UP000655225"/>
    </source>
</evidence>
<accession>A0A834Z804</accession>
<dbReference type="GO" id="GO:0046872">
    <property type="term" value="F:metal ion binding"/>
    <property type="evidence" value="ECO:0007669"/>
    <property type="project" value="UniProtKB-KW"/>
</dbReference>